<evidence type="ECO:0000313" key="9">
    <source>
        <dbReference type="EMBL" id="AKA79628.1"/>
    </source>
</evidence>
<dbReference type="EMBL" id="CP033237">
    <property type="protein sequence ID" value="AZF73959.1"/>
    <property type="molecule type" value="Genomic_DNA"/>
</dbReference>
<dbReference type="RefSeq" id="WP_009989215.1">
    <property type="nucleotide sequence ID" value="NZ_CP011055.2"/>
</dbReference>
<keyword evidence="4 6" id="KW-1133">Transmembrane helix</keyword>
<dbReference type="EMBL" id="CP033241">
    <property type="protein sequence ID" value="AZF84370.1"/>
    <property type="molecule type" value="Genomic_DNA"/>
</dbReference>
<dbReference type="PANTHER" id="PTHR38601">
    <property type="entry name" value="HYDROGENASE-4 COMPONENT E"/>
    <property type="match status" value="1"/>
</dbReference>
<reference evidence="22 23" key="4">
    <citation type="journal article" date="2018" name="Proc. Natl. Acad. Sci. U.S.A.">
        <title>Nonmutational mechanism of inheritance in the Archaeon Sulfolobus solfataricus.</title>
        <authorList>
            <person name="Payne S."/>
            <person name="McCarthy S."/>
            <person name="Johnson T."/>
            <person name="North E."/>
            <person name="Blum P."/>
        </authorList>
    </citation>
    <scope>NUCLEOTIDE SEQUENCE [LARGE SCALE GENOMIC DNA]</scope>
    <source>
        <strain evidence="11 22">SARC-H</strain>
        <strain evidence="12 26">SARC-I</strain>
        <strain evidence="14 27">SARC-N</strain>
        <strain evidence="15 28">SARC-O</strain>
        <strain evidence="16 23">SUL120</strain>
        <strain evidence="10 24">SULG</strain>
        <strain evidence="13 25">SULM</strain>
    </source>
</reference>
<evidence type="ECO:0000313" key="26">
    <source>
        <dbReference type="Proteomes" id="UP000275843"/>
    </source>
</evidence>
<dbReference type="EMBL" id="CP033235">
    <property type="protein sequence ID" value="AZF68719.1"/>
    <property type="molecule type" value="Genomic_DNA"/>
</dbReference>
<dbReference type="Proteomes" id="UP000269431">
    <property type="component" value="Chromosome"/>
</dbReference>
<feature type="transmembrane region" description="Helical" evidence="6">
    <location>
        <begin position="129"/>
        <end position="147"/>
    </location>
</feature>
<feature type="transmembrane region" description="Helical" evidence="6">
    <location>
        <begin position="167"/>
        <end position="198"/>
    </location>
</feature>
<dbReference type="Proteomes" id="UP000033106">
    <property type="component" value="Chromosome"/>
</dbReference>
<dbReference type="KEGG" id="ssof:SULC_2027"/>
<dbReference type="Proteomes" id="UP000282269">
    <property type="component" value="Chromosome"/>
</dbReference>
<keyword evidence="2" id="KW-1003">Cell membrane</keyword>
<evidence type="ECO:0000313" key="21">
    <source>
        <dbReference type="Proteomes" id="UP000076770"/>
    </source>
</evidence>
<dbReference type="OMA" id="GMPMVVE"/>
<evidence type="ECO:0000313" key="20">
    <source>
        <dbReference type="Proteomes" id="UP000033106"/>
    </source>
</evidence>
<evidence type="ECO:0000313" key="14">
    <source>
        <dbReference type="EMBL" id="AZF79190.1"/>
    </source>
</evidence>
<dbReference type="PANTHER" id="PTHR38601:SF1">
    <property type="entry name" value="HYDROGENASE-4 COMPONENT E"/>
    <property type="match status" value="1"/>
</dbReference>
<evidence type="ECO:0000313" key="8">
    <source>
        <dbReference type="EMBL" id="AKA76936.1"/>
    </source>
</evidence>
<proteinExistence type="predicted"/>
<keyword evidence="5 6" id="KW-0472">Membrane</keyword>
<dbReference type="Proteomes" id="UP000076770">
    <property type="component" value="Chromosome i"/>
</dbReference>
<evidence type="ECO:0000256" key="4">
    <source>
        <dbReference type="ARBA" id="ARBA00022989"/>
    </source>
</evidence>
<evidence type="ECO:0000256" key="1">
    <source>
        <dbReference type="ARBA" id="ARBA00004651"/>
    </source>
</evidence>
<keyword evidence="3 6" id="KW-0812">Transmembrane</keyword>
<dbReference type="EMBL" id="CP011056">
    <property type="protein sequence ID" value="AKA76936.1"/>
    <property type="molecule type" value="Genomic_DNA"/>
</dbReference>
<evidence type="ECO:0000313" key="17">
    <source>
        <dbReference type="EMBL" id="SAI84605.1"/>
    </source>
</evidence>
<evidence type="ECO:0000313" key="28">
    <source>
        <dbReference type="Proteomes" id="UP000282269"/>
    </source>
</evidence>
<reference evidence="17" key="3">
    <citation type="submission" date="2016-04" db="EMBL/GenBank/DDBJ databases">
        <authorList>
            <person name="Evans L.H."/>
            <person name="Alamgir A."/>
            <person name="Owens N."/>
            <person name="Weber N.D."/>
            <person name="Virtaneva K."/>
            <person name="Barbian K."/>
            <person name="Babar A."/>
            <person name="Rosenke K."/>
        </authorList>
    </citation>
    <scope>NUCLEOTIDE SEQUENCE</scope>
    <source>
        <strain evidence="17">P1</strain>
    </source>
</reference>
<evidence type="ECO:0000313" key="10">
    <source>
        <dbReference type="EMBL" id="AZF68719.1"/>
    </source>
</evidence>
<dbReference type="Proteomes" id="UP000273443">
    <property type="component" value="Chromosome"/>
</dbReference>
<feature type="transmembrane region" description="Helical" evidence="6">
    <location>
        <begin position="57"/>
        <end position="77"/>
    </location>
</feature>
<evidence type="ECO:0000256" key="2">
    <source>
        <dbReference type="ARBA" id="ARBA00022475"/>
    </source>
</evidence>
<evidence type="ECO:0000313" key="13">
    <source>
        <dbReference type="EMBL" id="AZF76582.1"/>
    </source>
</evidence>
<organism evidence="7 19">
    <name type="scientific">Saccharolobus solfataricus</name>
    <name type="common">Sulfolobus solfataricus</name>
    <dbReference type="NCBI Taxonomy" id="2287"/>
    <lineage>
        <taxon>Archaea</taxon>
        <taxon>Thermoproteota</taxon>
        <taxon>Thermoprotei</taxon>
        <taxon>Sulfolobales</taxon>
        <taxon>Sulfolobaceae</taxon>
        <taxon>Saccharolobus</taxon>
    </lineage>
</organism>
<dbReference type="EMBL" id="CP011055">
    <property type="protein sequence ID" value="AKA74238.1"/>
    <property type="molecule type" value="Genomic_DNA"/>
</dbReference>
<evidence type="ECO:0000313" key="25">
    <source>
        <dbReference type="Proteomes" id="UP000273443"/>
    </source>
</evidence>
<dbReference type="PATRIC" id="fig|2287.6.peg.2076"/>
<name>A0A0E3MAU7_SACSO</name>
<evidence type="ECO:0000313" key="18">
    <source>
        <dbReference type="Proteomes" id="UP000033057"/>
    </source>
</evidence>
<reference evidence="7" key="5">
    <citation type="submission" date="2018-10" db="EMBL/GenBank/DDBJ databases">
        <authorList>
            <person name="McCarthy S."/>
            <person name="Gradnigo J."/>
            <person name="Johnson T."/>
            <person name="Payne S."/>
            <person name="Lipzen A."/>
            <person name="Schackwitz W."/>
            <person name="Martin J."/>
            <person name="Moriyama E."/>
            <person name="Blum P."/>
        </authorList>
    </citation>
    <scope>NUCLEOTIDE SEQUENCE</scope>
    <source>
        <strain evidence="7">SARC-B</strain>
        <strain evidence="8">SARC-C</strain>
        <strain evidence="9">SULA</strain>
    </source>
</reference>
<evidence type="ECO:0000313" key="24">
    <source>
        <dbReference type="Proteomes" id="UP000273194"/>
    </source>
</evidence>
<dbReference type="EMBL" id="CP033239">
    <property type="protein sequence ID" value="AZF79190.1"/>
    <property type="molecule type" value="Genomic_DNA"/>
</dbReference>
<evidence type="ECO:0000313" key="11">
    <source>
        <dbReference type="EMBL" id="AZF71339.1"/>
    </source>
</evidence>
<dbReference type="Proteomes" id="UP000267993">
    <property type="component" value="Chromosome"/>
</dbReference>
<evidence type="ECO:0000313" key="19">
    <source>
        <dbReference type="Proteomes" id="UP000033085"/>
    </source>
</evidence>
<gene>
    <name evidence="17" type="ORF">SSOP1_1051</name>
    <name evidence="9" type="ORF">SULA_2028</name>
    <name evidence="7" type="ORF">SULB_2029</name>
    <name evidence="8" type="ORF">SULC_2027</name>
    <name evidence="10" type="ORF">SULG_10215</name>
    <name evidence="11" type="ORF">SULH_10215</name>
    <name evidence="12" type="ORF">SULI_10215</name>
    <name evidence="13" type="ORF">SULM_10205</name>
    <name evidence="14" type="ORF">SULN_10205</name>
    <name evidence="15" type="ORF">SULO_10215</name>
    <name evidence="16" type="ORF">SULZ_10150</name>
</gene>
<dbReference type="Proteomes" id="UP000278715">
    <property type="component" value="Chromosome"/>
</dbReference>
<evidence type="ECO:0000313" key="7">
    <source>
        <dbReference type="EMBL" id="AKA74238.1"/>
    </source>
</evidence>
<reference evidence="18 19" key="1">
    <citation type="journal article" date="2015" name="Genome Announc.">
        <title>Complete Genome Sequence of Sulfolobus solfataricus Strain 98/2 and Evolved Derivatives.</title>
        <authorList>
            <person name="McCarthy S."/>
            <person name="Gradnigo J."/>
            <person name="Johnson T."/>
            <person name="Payne S."/>
            <person name="Lipzen A."/>
            <person name="Martin J."/>
            <person name="Schackwitz W."/>
            <person name="Moriyama E."/>
            <person name="Blum P."/>
        </authorList>
    </citation>
    <scope>NUCLEOTIDE SEQUENCE [LARGE SCALE GENOMIC DNA]</scope>
    <source>
        <strain evidence="18">98/2 SULC</strain>
        <strain evidence="7">SARC-B</strain>
        <strain evidence="8">SARC-C</strain>
        <strain evidence="9 20">SULA</strain>
        <strain evidence="19">SULB</strain>
    </source>
</reference>
<evidence type="ECO:0000256" key="3">
    <source>
        <dbReference type="ARBA" id="ARBA00022692"/>
    </source>
</evidence>
<evidence type="ECO:0000256" key="6">
    <source>
        <dbReference type="SAM" id="Phobius"/>
    </source>
</evidence>
<dbReference type="EMBL" id="CP011057">
    <property type="protein sequence ID" value="AKA79628.1"/>
    <property type="molecule type" value="Genomic_DNA"/>
</dbReference>
<evidence type="ECO:0000313" key="16">
    <source>
        <dbReference type="EMBL" id="AZF84370.1"/>
    </source>
</evidence>
<dbReference type="EMBL" id="CP033238">
    <property type="protein sequence ID" value="AZF76582.1"/>
    <property type="molecule type" value="Genomic_DNA"/>
</dbReference>
<dbReference type="Proteomes" id="UP000033057">
    <property type="component" value="Chromosome"/>
</dbReference>
<dbReference type="Proteomes" id="UP000273194">
    <property type="component" value="Chromosome"/>
</dbReference>
<dbReference type="AlphaFoldDB" id="A0A0E3MAU7"/>
<reference evidence="21" key="2">
    <citation type="submission" date="2016-04" db="EMBL/GenBank/DDBJ databases">
        <authorList>
            <person name="Shah S.A."/>
            <person name="Garrett R.A."/>
        </authorList>
    </citation>
    <scope>NUCLEOTIDE SEQUENCE [LARGE SCALE GENOMIC DNA]</scope>
    <source>
        <strain evidence="21">ATCC 35091 / DSM 1616 / JCM 8930 / NBRC 15331 / P1</strain>
    </source>
</reference>
<dbReference type="EMBL" id="LT549890">
    <property type="protein sequence ID" value="SAI84605.1"/>
    <property type="molecule type" value="Genomic_DNA"/>
</dbReference>
<feature type="transmembrane region" description="Helical" evidence="6">
    <location>
        <begin position="98"/>
        <end position="117"/>
    </location>
</feature>
<evidence type="ECO:0000313" key="15">
    <source>
        <dbReference type="EMBL" id="AZF81794.1"/>
    </source>
</evidence>
<evidence type="ECO:0000313" key="12">
    <source>
        <dbReference type="EMBL" id="AZF73959.1"/>
    </source>
</evidence>
<dbReference type="EMBL" id="CP033240">
    <property type="protein sequence ID" value="AZF81794.1"/>
    <property type="molecule type" value="Genomic_DNA"/>
</dbReference>
<dbReference type="KEGG" id="ssol:SULB_2029"/>
<dbReference type="OrthoDB" id="57556at2157"/>
<evidence type="ECO:0000256" key="5">
    <source>
        <dbReference type="ARBA" id="ARBA00023136"/>
    </source>
</evidence>
<dbReference type="EMBL" id="CP033236">
    <property type="protein sequence ID" value="AZF71339.1"/>
    <property type="molecule type" value="Genomic_DNA"/>
</dbReference>
<evidence type="ECO:0000313" key="22">
    <source>
        <dbReference type="Proteomes" id="UP000267993"/>
    </source>
</evidence>
<dbReference type="GO" id="GO:0005886">
    <property type="term" value="C:plasma membrane"/>
    <property type="evidence" value="ECO:0007669"/>
    <property type="project" value="UniProtKB-SubCell"/>
</dbReference>
<sequence length="213" mass="23782">MINSEILELLSTFILISAFYIQGQAYFKPAIYAQAIQSTLIAILAFHLGISLFSIDYIILGITVILLRTVLITIFLFRGLVKEKPGARESSKGVASELILNLAFSIIASLVVYYFVLEKIPISTEINNTLMLLFAFVLLFQGLFLIISRKSTIFQFIGFIEEENSTILFGILLLPIPFLIEVSVFLDVLGLVIISSILTLEKAEHSRLDELKG</sequence>
<protein>
    <submittedName>
        <fullName evidence="7">Hydrogenase</fullName>
    </submittedName>
</protein>
<dbReference type="InterPro" id="IPR038730">
    <property type="entry name" value="HyfE-like"/>
</dbReference>
<dbReference type="KEGG" id="ssoa:SULA_2028"/>
<feature type="transmembrane region" description="Helical" evidence="6">
    <location>
        <begin position="30"/>
        <end position="51"/>
    </location>
</feature>
<dbReference type="GeneID" id="15297572"/>
<evidence type="ECO:0000313" key="27">
    <source>
        <dbReference type="Proteomes" id="UP000278715"/>
    </source>
</evidence>
<evidence type="ECO:0000313" key="23">
    <source>
        <dbReference type="Proteomes" id="UP000269431"/>
    </source>
</evidence>
<dbReference type="Proteomes" id="UP000275843">
    <property type="component" value="Chromosome"/>
</dbReference>
<comment type="subcellular location">
    <subcellularLocation>
        <location evidence="1">Cell membrane</location>
        <topology evidence="1">Multi-pass membrane protein</topology>
    </subcellularLocation>
</comment>
<feature type="transmembrane region" description="Helical" evidence="6">
    <location>
        <begin position="6"/>
        <end position="23"/>
    </location>
</feature>
<dbReference type="Proteomes" id="UP000033085">
    <property type="component" value="Chromosome"/>
</dbReference>
<accession>A0A0E3MAU7</accession>